<dbReference type="GO" id="GO:0016020">
    <property type="term" value="C:membrane"/>
    <property type="evidence" value="ECO:0007669"/>
    <property type="project" value="TreeGrafter"/>
</dbReference>
<accession>A0A644Z4M3</accession>
<sequence length="389" mass="43498">MLCSYFTKDGLPLESSPEYTLKKAHDAFKAATGLEFEAMGELEFYVIDNADNLYPTPNQRGYHESEPFTKFEHFRTDAMRLIAQTGGQIKYGHSEVGNFTLNGKIYEQNEIEFLVSPVESAADQLVMAKWIIRTLAYRYGLDVTFAPKITEGKAGSGLHFHTRMLRNGKSVMVENGRLSDDARRAIAGYMKCASSLTAFGNTNPSSYFRLVPHQEAPTSICWGDRNRSVLVRVPLGWTGDNDMLSIANPLEADASRSIPDKQTVEMRSPDGSADIYQMLAGLVVAARTGFEMPNALEIAEQCYVDVNIHDHKHEDKLNALEQLPASCYESALELDAKRELYEKNGVFSKGLIDGVIAKLKSYNDNNIRAEIKENPSKMMDLVNTYYHCG</sequence>
<dbReference type="GO" id="GO:0004356">
    <property type="term" value="F:glutamine synthetase activity"/>
    <property type="evidence" value="ECO:0007669"/>
    <property type="project" value="UniProtKB-EC"/>
</dbReference>
<dbReference type="SUPFAM" id="SSF55931">
    <property type="entry name" value="Glutamine synthetase/guanido kinase"/>
    <property type="match status" value="1"/>
</dbReference>
<protein>
    <submittedName>
        <fullName evidence="3">Glutamine synthetase</fullName>
        <ecNumber evidence="3">6.3.1.2</ecNumber>
    </submittedName>
</protein>
<dbReference type="PANTHER" id="PTHR43407">
    <property type="entry name" value="GLUTAMINE SYNTHETASE"/>
    <property type="match status" value="1"/>
</dbReference>
<dbReference type="Gene3D" id="3.30.590.10">
    <property type="entry name" value="Glutamine synthetase/guanido kinase, catalytic domain"/>
    <property type="match status" value="1"/>
</dbReference>
<proteinExistence type="inferred from homology"/>
<dbReference type="PROSITE" id="PS51987">
    <property type="entry name" value="GS_CATALYTIC"/>
    <property type="match status" value="1"/>
</dbReference>
<dbReference type="AlphaFoldDB" id="A0A644Z4M3"/>
<evidence type="ECO:0000313" key="3">
    <source>
        <dbReference type="EMBL" id="MPM35742.1"/>
    </source>
</evidence>
<dbReference type="GO" id="GO:0005737">
    <property type="term" value="C:cytoplasm"/>
    <property type="evidence" value="ECO:0007669"/>
    <property type="project" value="TreeGrafter"/>
</dbReference>
<keyword evidence="3" id="KW-0436">Ligase</keyword>
<comment type="caution">
    <text evidence="3">The sequence shown here is derived from an EMBL/GenBank/DDBJ whole genome shotgun (WGS) entry which is preliminary data.</text>
</comment>
<dbReference type="GO" id="GO:0019740">
    <property type="term" value="P:nitrogen utilization"/>
    <property type="evidence" value="ECO:0007669"/>
    <property type="project" value="TreeGrafter"/>
</dbReference>
<dbReference type="SMART" id="SM01230">
    <property type="entry name" value="Gln-synt_C"/>
    <property type="match status" value="1"/>
</dbReference>
<reference evidence="3" key="1">
    <citation type="submission" date="2019-08" db="EMBL/GenBank/DDBJ databases">
        <authorList>
            <person name="Kucharzyk K."/>
            <person name="Murdoch R.W."/>
            <person name="Higgins S."/>
            <person name="Loffler F."/>
        </authorList>
    </citation>
    <scope>NUCLEOTIDE SEQUENCE</scope>
</reference>
<evidence type="ECO:0000256" key="1">
    <source>
        <dbReference type="ARBA" id="ARBA00009897"/>
    </source>
</evidence>
<dbReference type="InterPro" id="IPR008146">
    <property type="entry name" value="Gln_synth_cat_dom"/>
</dbReference>
<name>A0A644Z4M3_9ZZZZ</name>
<evidence type="ECO:0000259" key="2">
    <source>
        <dbReference type="PROSITE" id="PS51987"/>
    </source>
</evidence>
<organism evidence="3">
    <name type="scientific">bioreactor metagenome</name>
    <dbReference type="NCBI Taxonomy" id="1076179"/>
    <lineage>
        <taxon>unclassified sequences</taxon>
        <taxon>metagenomes</taxon>
        <taxon>ecological metagenomes</taxon>
    </lineage>
</organism>
<comment type="similarity">
    <text evidence="1">Belongs to the glutamine synthetase family.</text>
</comment>
<dbReference type="InterPro" id="IPR014746">
    <property type="entry name" value="Gln_synth/guanido_kin_cat_dom"/>
</dbReference>
<dbReference type="PANTHER" id="PTHR43407:SF1">
    <property type="entry name" value="LENGSIN"/>
    <property type="match status" value="1"/>
</dbReference>
<gene>
    <name evidence="3" type="primary">glnA_37</name>
    <name evidence="3" type="ORF">SDC9_82335</name>
</gene>
<dbReference type="Pfam" id="PF00120">
    <property type="entry name" value="Gln-synt_C"/>
    <property type="match status" value="1"/>
</dbReference>
<dbReference type="EC" id="6.3.1.2" evidence="3"/>
<dbReference type="EMBL" id="VSSQ01007383">
    <property type="protein sequence ID" value="MPM35742.1"/>
    <property type="molecule type" value="Genomic_DNA"/>
</dbReference>
<feature type="domain" description="GS catalytic" evidence="2">
    <location>
        <begin position="17"/>
        <end position="386"/>
    </location>
</feature>
<dbReference type="GO" id="GO:0006542">
    <property type="term" value="P:glutamine biosynthetic process"/>
    <property type="evidence" value="ECO:0007669"/>
    <property type="project" value="TreeGrafter"/>
</dbReference>